<name>A0A4U8VUK7_9NOCA</name>
<evidence type="ECO:0000313" key="2">
    <source>
        <dbReference type="Proteomes" id="UP000290439"/>
    </source>
</evidence>
<reference evidence="1 2" key="1">
    <citation type="submission" date="2019-02" db="EMBL/GenBank/DDBJ databases">
        <authorList>
            <consortium name="Pathogen Informatics"/>
        </authorList>
    </citation>
    <scope>NUCLEOTIDE SEQUENCE [LARGE SCALE GENOMIC DNA]</scope>
    <source>
        <strain evidence="1 2">3012STDY6756504</strain>
    </source>
</reference>
<dbReference type="Proteomes" id="UP000290439">
    <property type="component" value="Chromosome"/>
</dbReference>
<organism evidence="1 2">
    <name type="scientific">Nocardia cyriacigeorgica</name>
    <dbReference type="NCBI Taxonomy" id="135487"/>
    <lineage>
        <taxon>Bacteria</taxon>
        <taxon>Bacillati</taxon>
        <taxon>Actinomycetota</taxon>
        <taxon>Actinomycetes</taxon>
        <taxon>Mycobacteriales</taxon>
        <taxon>Nocardiaceae</taxon>
        <taxon>Nocardia</taxon>
    </lineage>
</organism>
<protein>
    <submittedName>
        <fullName evidence="1">Uncharacterized protein</fullName>
    </submittedName>
</protein>
<dbReference type="AlphaFoldDB" id="A0A4U8VUK7"/>
<sequence length="29" mass="3049">MLLPGVGSVLGDSMVPIQRILSFVAGLMF</sequence>
<proteinExistence type="predicted"/>
<accession>A0A4U8VUK7</accession>
<dbReference type="EMBL" id="LR215973">
    <property type="protein sequence ID" value="VFA97306.1"/>
    <property type="molecule type" value="Genomic_DNA"/>
</dbReference>
<gene>
    <name evidence="1" type="ORF">NCTC10797_01069</name>
</gene>
<evidence type="ECO:0000313" key="1">
    <source>
        <dbReference type="EMBL" id="VFA97306.1"/>
    </source>
</evidence>